<dbReference type="InterPro" id="IPR013083">
    <property type="entry name" value="Znf_RING/FYVE/PHD"/>
</dbReference>
<evidence type="ECO:0000313" key="6">
    <source>
        <dbReference type="Proteomes" id="UP000887578"/>
    </source>
</evidence>
<evidence type="ECO:0000256" key="2">
    <source>
        <dbReference type="ARBA" id="ARBA00022771"/>
    </source>
</evidence>
<dbReference type="PROSITE" id="PS50089">
    <property type="entry name" value="ZF_RING_2"/>
    <property type="match status" value="1"/>
</dbReference>
<dbReference type="PROSITE" id="PS00518">
    <property type="entry name" value="ZF_RING_1"/>
    <property type="match status" value="1"/>
</dbReference>
<dbReference type="AlphaFoldDB" id="A0A914P694"/>
<dbReference type="InterPro" id="IPR001841">
    <property type="entry name" value="Znf_RING"/>
</dbReference>
<feature type="domain" description="RING-type" evidence="5">
    <location>
        <begin position="33"/>
        <end position="76"/>
    </location>
</feature>
<reference evidence="7" key="1">
    <citation type="submission" date="2022-11" db="UniProtKB">
        <authorList>
            <consortium name="WormBaseParasite"/>
        </authorList>
    </citation>
    <scope>IDENTIFICATION</scope>
</reference>
<keyword evidence="2 4" id="KW-0863">Zinc-finger</keyword>
<dbReference type="WBParaSite" id="PDA_v2.g10222.t1">
    <property type="protein sequence ID" value="PDA_v2.g10222.t1"/>
    <property type="gene ID" value="PDA_v2.g10222"/>
</dbReference>
<name>A0A914P694_9BILA</name>
<keyword evidence="6" id="KW-1185">Reference proteome</keyword>
<dbReference type="Gene3D" id="3.30.40.10">
    <property type="entry name" value="Zinc/RING finger domain, C3HC4 (zinc finger)"/>
    <property type="match status" value="1"/>
</dbReference>
<accession>A0A914P694</accession>
<protein>
    <submittedName>
        <fullName evidence="7">RING-type domain-containing protein</fullName>
    </submittedName>
</protein>
<dbReference type="PANTHER" id="PTHR47156:SF10">
    <property type="entry name" value="E3 UBIQUITIN-PROTEIN LIGASE TRIM-21-RELATED"/>
    <property type="match status" value="1"/>
</dbReference>
<dbReference type="InterPro" id="IPR017907">
    <property type="entry name" value="Znf_RING_CS"/>
</dbReference>
<dbReference type="SUPFAM" id="SSF57850">
    <property type="entry name" value="RING/U-box"/>
    <property type="match status" value="1"/>
</dbReference>
<evidence type="ECO:0000259" key="5">
    <source>
        <dbReference type="PROSITE" id="PS50089"/>
    </source>
</evidence>
<evidence type="ECO:0000256" key="3">
    <source>
        <dbReference type="ARBA" id="ARBA00022833"/>
    </source>
</evidence>
<dbReference type="PANTHER" id="PTHR47156">
    <property type="entry name" value="PROTEIN CBG20824"/>
    <property type="match status" value="1"/>
</dbReference>
<dbReference type="GO" id="GO:0008270">
    <property type="term" value="F:zinc ion binding"/>
    <property type="evidence" value="ECO:0007669"/>
    <property type="project" value="UniProtKB-KW"/>
</dbReference>
<proteinExistence type="predicted"/>
<dbReference type="InterPro" id="IPR052667">
    <property type="entry name" value="E3_ubiquitin-ligase_RING"/>
</dbReference>
<evidence type="ECO:0000256" key="1">
    <source>
        <dbReference type="ARBA" id="ARBA00022723"/>
    </source>
</evidence>
<keyword evidence="3" id="KW-0862">Zinc</keyword>
<evidence type="ECO:0000256" key="4">
    <source>
        <dbReference type="PROSITE-ProRule" id="PRU00175"/>
    </source>
</evidence>
<dbReference type="SMART" id="SM00184">
    <property type="entry name" value="RING"/>
    <property type="match status" value="1"/>
</dbReference>
<evidence type="ECO:0000313" key="7">
    <source>
        <dbReference type="WBParaSite" id="PDA_v2.g10222.t1"/>
    </source>
</evidence>
<sequence>MSFLKSLFSNSDHTPGKGTSELEKIKLINLARCCICFENYSPKERAPICLPCGHTFCLVCVGTLTYGNLVCCCICRKVQLFGPHGLGKNIQLLDILESLGLVDADSKGNDKQESLSTFPENVLEAVDDQQLLMFFEFCFKFVKKYYERKHEALLDELANANADEGHNEDDLLDKAVHANQLLFARKLLCRSLDTALARFNECLQITKPQAQDDDFIEEYLAVMDEENDPFGIESAIRLNHG</sequence>
<organism evidence="6 7">
    <name type="scientific">Panagrolaimus davidi</name>
    <dbReference type="NCBI Taxonomy" id="227884"/>
    <lineage>
        <taxon>Eukaryota</taxon>
        <taxon>Metazoa</taxon>
        <taxon>Ecdysozoa</taxon>
        <taxon>Nematoda</taxon>
        <taxon>Chromadorea</taxon>
        <taxon>Rhabditida</taxon>
        <taxon>Tylenchina</taxon>
        <taxon>Panagrolaimomorpha</taxon>
        <taxon>Panagrolaimoidea</taxon>
        <taxon>Panagrolaimidae</taxon>
        <taxon>Panagrolaimus</taxon>
    </lineage>
</organism>
<keyword evidence="1" id="KW-0479">Metal-binding</keyword>
<dbReference type="Proteomes" id="UP000887578">
    <property type="component" value="Unplaced"/>
</dbReference>